<evidence type="ECO:0000313" key="5">
    <source>
        <dbReference type="EMBL" id="KAL0386644.1"/>
    </source>
</evidence>
<dbReference type="AlphaFoldDB" id="A0AAW2S3I6"/>
<comment type="caution">
    <text evidence="5">The sequence shown here is derived from an EMBL/GenBank/DDBJ whole genome shotgun (WGS) entry which is preliminary data.</text>
</comment>
<evidence type="ECO:0000256" key="1">
    <source>
        <dbReference type="ARBA" id="ARBA00010790"/>
    </source>
</evidence>
<accession>A0AAW2S3I6</accession>
<evidence type="ECO:0000256" key="2">
    <source>
        <dbReference type="ARBA" id="ARBA00022630"/>
    </source>
</evidence>
<name>A0AAW2S3I6_9LAMI</name>
<keyword evidence="3" id="KW-0274">FAD</keyword>
<organism evidence="5">
    <name type="scientific">Sesamum latifolium</name>
    <dbReference type="NCBI Taxonomy" id="2727402"/>
    <lineage>
        <taxon>Eukaryota</taxon>
        <taxon>Viridiplantae</taxon>
        <taxon>Streptophyta</taxon>
        <taxon>Embryophyta</taxon>
        <taxon>Tracheophyta</taxon>
        <taxon>Spermatophyta</taxon>
        <taxon>Magnoliopsida</taxon>
        <taxon>eudicotyledons</taxon>
        <taxon>Gunneridae</taxon>
        <taxon>Pentapetalae</taxon>
        <taxon>asterids</taxon>
        <taxon>lamiids</taxon>
        <taxon>Lamiales</taxon>
        <taxon>Pedaliaceae</taxon>
        <taxon>Sesamum</taxon>
    </lineage>
</organism>
<comment type="similarity">
    <text evidence="1">Belongs to the GMC oxidoreductase family.</text>
</comment>
<keyword evidence="2" id="KW-0285">Flavoprotein</keyword>
<gene>
    <name evidence="5" type="ORF">Slati_4588300</name>
</gene>
<dbReference type="PANTHER" id="PTHR46056:SF4">
    <property type="entry name" value="LONG-CHAIN-ALCOHOL OXIDASE FAO4A"/>
    <property type="match status" value="1"/>
</dbReference>
<protein>
    <submittedName>
        <fullName evidence="5">Long-chain-alcohol oxidase FAO4A</fullName>
    </submittedName>
</protein>
<dbReference type="PANTHER" id="PTHR46056">
    <property type="entry name" value="LONG-CHAIN-ALCOHOL OXIDASE"/>
    <property type="match status" value="1"/>
</dbReference>
<dbReference type="GO" id="GO:0016491">
    <property type="term" value="F:oxidoreductase activity"/>
    <property type="evidence" value="ECO:0007669"/>
    <property type="project" value="UniProtKB-KW"/>
</dbReference>
<reference evidence="5" key="1">
    <citation type="submission" date="2020-06" db="EMBL/GenBank/DDBJ databases">
        <authorList>
            <person name="Li T."/>
            <person name="Hu X."/>
            <person name="Zhang T."/>
            <person name="Song X."/>
            <person name="Zhang H."/>
            <person name="Dai N."/>
            <person name="Sheng W."/>
            <person name="Hou X."/>
            <person name="Wei L."/>
        </authorList>
    </citation>
    <scope>NUCLEOTIDE SEQUENCE</scope>
    <source>
        <strain evidence="5">KEN1</strain>
        <tissue evidence="5">Leaf</tissue>
    </source>
</reference>
<reference evidence="5" key="2">
    <citation type="journal article" date="2024" name="Plant">
        <title>Genomic evolution and insights into agronomic trait innovations of Sesamum species.</title>
        <authorList>
            <person name="Miao H."/>
            <person name="Wang L."/>
            <person name="Qu L."/>
            <person name="Liu H."/>
            <person name="Sun Y."/>
            <person name="Le M."/>
            <person name="Wang Q."/>
            <person name="Wei S."/>
            <person name="Zheng Y."/>
            <person name="Lin W."/>
            <person name="Duan Y."/>
            <person name="Cao H."/>
            <person name="Xiong S."/>
            <person name="Wang X."/>
            <person name="Wei L."/>
            <person name="Li C."/>
            <person name="Ma Q."/>
            <person name="Ju M."/>
            <person name="Zhao R."/>
            <person name="Li G."/>
            <person name="Mu C."/>
            <person name="Tian Q."/>
            <person name="Mei H."/>
            <person name="Zhang T."/>
            <person name="Gao T."/>
            <person name="Zhang H."/>
        </authorList>
    </citation>
    <scope>NUCLEOTIDE SEQUENCE</scope>
    <source>
        <strain evidence="5">KEN1</strain>
    </source>
</reference>
<sequence>MIRRMQEEQGHEKSACSSSSQMEALTALCDTLLPSLDVSSVDDDDSLIQFYQTSASMAATPHALSVFGERNTTPEDLLERRAVWLLSTRIGTFLLCGRKSLSGNFPYFQRFSRVSQEEREKILLSWSDS</sequence>
<proteinExistence type="inferred from homology"/>
<feature type="non-terminal residue" evidence="5">
    <location>
        <position position="129"/>
    </location>
</feature>
<keyword evidence="4" id="KW-0560">Oxidoreductase</keyword>
<evidence type="ECO:0000256" key="4">
    <source>
        <dbReference type="ARBA" id="ARBA00023002"/>
    </source>
</evidence>
<evidence type="ECO:0000256" key="3">
    <source>
        <dbReference type="ARBA" id="ARBA00022827"/>
    </source>
</evidence>
<dbReference type="EMBL" id="JACGWN010000086">
    <property type="protein sequence ID" value="KAL0386644.1"/>
    <property type="molecule type" value="Genomic_DNA"/>
</dbReference>